<keyword evidence="4" id="KW-0479">Metal-binding</keyword>
<keyword evidence="7 11" id="KW-1133">Transmembrane helix</keyword>
<organism evidence="13 14">
    <name type="scientific">Nocardia wallacei</name>
    <dbReference type="NCBI Taxonomy" id="480035"/>
    <lineage>
        <taxon>Bacteria</taxon>
        <taxon>Bacillati</taxon>
        <taxon>Actinomycetota</taxon>
        <taxon>Actinomycetes</taxon>
        <taxon>Mycobacteriales</taxon>
        <taxon>Nocardiaceae</taxon>
        <taxon>Nocardia</taxon>
    </lineage>
</organism>
<evidence type="ECO:0000256" key="7">
    <source>
        <dbReference type="ARBA" id="ARBA00022989"/>
    </source>
</evidence>
<feature type="transmembrane region" description="Helical" evidence="11">
    <location>
        <begin position="12"/>
        <end position="31"/>
    </location>
</feature>
<evidence type="ECO:0000256" key="11">
    <source>
        <dbReference type="SAM" id="Phobius"/>
    </source>
</evidence>
<dbReference type="Pfam" id="PF01435">
    <property type="entry name" value="Peptidase_M48"/>
    <property type="match status" value="1"/>
</dbReference>
<comment type="similarity">
    <text evidence="10">Belongs to the peptidase M48 family.</text>
</comment>
<evidence type="ECO:0000256" key="8">
    <source>
        <dbReference type="ARBA" id="ARBA00023049"/>
    </source>
</evidence>
<keyword evidence="1" id="KW-1003">Cell membrane</keyword>
<dbReference type="InterPro" id="IPR050083">
    <property type="entry name" value="HtpX_protease"/>
</dbReference>
<name>A0A7G1KV08_9NOCA</name>
<evidence type="ECO:0000256" key="9">
    <source>
        <dbReference type="ARBA" id="ARBA00023136"/>
    </source>
</evidence>
<evidence type="ECO:0000256" key="10">
    <source>
        <dbReference type="RuleBase" id="RU003983"/>
    </source>
</evidence>
<keyword evidence="3 11" id="KW-0812">Transmembrane</keyword>
<dbReference type="InterPro" id="IPR001915">
    <property type="entry name" value="Peptidase_M48"/>
</dbReference>
<gene>
    <name evidence="13" type="ORF">NWFMUON74_57850</name>
</gene>
<feature type="domain" description="Peptidase M48" evidence="12">
    <location>
        <begin position="76"/>
        <end position="270"/>
    </location>
</feature>
<evidence type="ECO:0000313" key="13">
    <source>
        <dbReference type="EMBL" id="BCK58013.1"/>
    </source>
</evidence>
<evidence type="ECO:0000256" key="3">
    <source>
        <dbReference type="ARBA" id="ARBA00022692"/>
    </source>
</evidence>
<evidence type="ECO:0000256" key="6">
    <source>
        <dbReference type="ARBA" id="ARBA00022833"/>
    </source>
</evidence>
<keyword evidence="14" id="KW-1185">Reference proteome</keyword>
<evidence type="ECO:0000256" key="1">
    <source>
        <dbReference type="ARBA" id="ARBA00022475"/>
    </source>
</evidence>
<keyword evidence="6 10" id="KW-0862">Zinc</keyword>
<dbReference type="AlphaFoldDB" id="A0A7G1KV08"/>
<dbReference type="EMBL" id="AP023396">
    <property type="protein sequence ID" value="BCK58013.1"/>
    <property type="molecule type" value="Genomic_DNA"/>
</dbReference>
<dbReference type="Gene3D" id="3.30.2010.10">
    <property type="entry name" value="Metalloproteases ('zincins'), catalytic domain"/>
    <property type="match status" value="1"/>
</dbReference>
<comment type="cofactor">
    <cofactor evidence="10">
        <name>Zn(2+)</name>
        <dbReference type="ChEBI" id="CHEBI:29105"/>
    </cofactor>
    <text evidence="10">Binds 1 zinc ion per subunit.</text>
</comment>
<dbReference type="PANTHER" id="PTHR43221:SF2">
    <property type="entry name" value="PROTEASE HTPX HOMOLOG"/>
    <property type="match status" value="1"/>
</dbReference>
<reference evidence="13 14" key="1">
    <citation type="submission" date="2020-08" db="EMBL/GenBank/DDBJ databases">
        <title>Genome Sequencing of Nocardia wallacei strain FMUON74 and assembly.</title>
        <authorList>
            <person name="Toyokawa M."/>
            <person name="Uesaka K."/>
        </authorList>
    </citation>
    <scope>NUCLEOTIDE SEQUENCE [LARGE SCALE GENOMIC DNA]</scope>
    <source>
        <strain evidence="13 14">FMUON74</strain>
    </source>
</reference>
<dbReference type="Proteomes" id="UP000516173">
    <property type="component" value="Chromosome"/>
</dbReference>
<dbReference type="KEGG" id="nwl:NWFMUON74_57850"/>
<evidence type="ECO:0000256" key="4">
    <source>
        <dbReference type="ARBA" id="ARBA00022723"/>
    </source>
</evidence>
<sequence>MLIVFVAERCGGPWVAAVLVGSWLFAGVVLFDAAWFSPNRQSWAAVLGFRKPVGDEVEILTAAWENVTRAPGLDGWPYSLWVQQSGLPNAYAAPTRIVAVTSWAIGSLRPRALEAVLAHELGHHVGGDQRLRLLAAWSAIPVTVVKRLAAAAGRPLEVFGPAAIAIRFALAPVLCGALFLGVAAPAGRPVALALSVLLLVEPCTAAARSRRAEFAADRFAAEHGYGRDLAAALGRWQREYPARTGLLAVRSRWFGSHPPIGDRVRALRTEHLRRYPGESGAATA</sequence>
<evidence type="ECO:0000313" key="14">
    <source>
        <dbReference type="Proteomes" id="UP000516173"/>
    </source>
</evidence>
<keyword evidence="2 10" id="KW-0645">Protease</keyword>
<keyword evidence="9 11" id="KW-0472">Membrane</keyword>
<dbReference type="GO" id="GO:0006508">
    <property type="term" value="P:proteolysis"/>
    <property type="evidence" value="ECO:0007669"/>
    <property type="project" value="UniProtKB-KW"/>
</dbReference>
<evidence type="ECO:0000259" key="12">
    <source>
        <dbReference type="Pfam" id="PF01435"/>
    </source>
</evidence>
<dbReference type="PANTHER" id="PTHR43221">
    <property type="entry name" value="PROTEASE HTPX"/>
    <property type="match status" value="1"/>
</dbReference>
<proteinExistence type="inferred from homology"/>
<protein>
    <submittedName>
        <fullName evidence="13">Peptidase M48</fullName>
    </submittedName>
</protein>
<evidence type="ECO:0000256" key="5">
    <source>
        <dbReference type="ARBA" id="ARBA00022801"/>
    </source>
</evidence>
<evidence type="ECO:0000256" key="2">
    <source>
        <dbReference type="ARBA" id="ARBA00022670"/>
    </source>
</evidence>
<accession>A0A7G1KV08</accession>
<dbReference type="GO" id="GO:0046872">
    <property type="term" value="F:metal ion binding"/>
    <property type="evidence" value="ECO:0007669"/>
    <property type="project" value="UniProtKB-KW"/>
</dbReference>
<dbReference type="GO" id="GO:0004222">
    <property type="term" value="F:metalloendopeptidase activity"/>
    <property type="evidence" value="ECO:0007669"/>
    <property type="project" value="InterPro"/>
</dbReference>
<keyword evidence="5 10" id="KW-0378">Hydrolase</keyword>
<keyword evidence="8 10" id="KW-0482">Metalloprotease</keyword>